<feature type="domain" description="UDENN" evidence="2">
    <location>
        <begin position="1"/>
        <end position="478"/>
    </location>
</feature>
<dbReference type="InterPro" id="IPR005112">
    <property type="entry name" value="dDENN_dom"/>
</dbReference>
<dbReference type="Gene3D" id="2.30.42.10">
    <property type="match status" value="1"/>
</dbReference>
<evidence type="ECO:0000313" key="3">
    <source>
        <dbReference type="EMBL" id="CBK25101.2"/>
    </source>
</evidence>
<dbReference type="GO" id="GO:0031410">
    <property type="term" value="C:cytoplasmic vesicle"/>
    <property type="evidence" value="ECO:0007669"/>
    <property type="project" value="TreeGrafter"/>
</dbReference>
<dbReference type="SMART" id="SM00801">
    <property type="entry name" value="dDENN"/>
    <property type="match status" value="1"/>
</dbReference>
<dbReference type="InParanoid" id="D8MAL2"/>
<proteinExistence type="predicted"/>
<dbReference type="PANTHER" id="PTHR12296">
    <property type="entry name" value="DENN DOMAIN-CONTAINING PROTEIN 4"/>
    <property type="match status" value="1"/>
</dbReference>
<sequence>MPPAHCFPFTDKLCFESLLNSLSPRNIVKVVAALLQEQRVLLVSTQMDTLTLCAEAFISLLYPFKWMHPLVPLLPTQLIEYLEAPTPYLMGVTSQVYDTEECLAATDGVVVVQLDYDKLLIPKSVKVESFPKSFVKKMEGFFASTIPPPSTRILYCDSINPMHSAYLVFEVMFGPGKLGIKMKTRSQCLTEGDKEIEVVYLENVPDDDVTIIGPGRRVPLLRKEPVILAVNGKSVIGKNHREVQKVLMEAPRPLTLRLQIGTAPQTLGDNIYQSLRTPSVLSPVSELPTLAEDASSPESEEKDHHDEASAASAASHEPMSPVELSLEGTTPVEVTRRPYSPLSPRAAMAAAASAGGEEEDRVVRRYYRERSKRSLLSEDGEGKQQDEGDEEELDGEEGRSIFVEQLRTYFLLELVELLNGYEKFVRTEENVDPEKVFNTKAFLKQVDEESKPLLKAICKTQLFSHFVHDAYEYDDNYEVRVFNEVTEIYHELGEYTEEYVVGALSPVNWTKHEVDIAPCDLRGLPAGWEGTVFARDPELFPELDSELFGEPVKRMKVEKLPDQDTGTLIPKDLKALKKELKAKAKSKSKSK</sequence>
<reference evidence="3" key="1">
    <citation type="submission" date="2010-02" db="EMBL/GenBank/DDBJ databases">
        <title>Sequencing and annotation of the Blastocystis hominis genome.</title>
        <authorList>
            <person name="Wincker P."/>
        </authorList>
    </citation>
    <scope>NUCLEOTIDE SEQUENCE</scope>
    <source>
        <strain evidence="3">Singapore isolate B</strain>
    </source>
</reference>
<evidence type="ECO:0000259" key="2">
    <source>
        <dbReference type="PROSITE" id="PS50211"/>
    </source>
</evidence>
<dbReference type="RefSeq" id="XP_012899149.1">
    <property type="nucleotide sequence ID" value="XM_013043695.1"/>
</dbReference>
<accession>D8MAL2</accession>
<dbReference type="InterPro" id="IPR036034">
    <property type="entry name" value="PDZ_sf"/>
</dbReference>
<dbReference type="InterPro" id="IPR051696">
    <property type="entry name" value="DENN_Domain_GEFs"/>
</dbReference>
<protein>
    <recommendedName>
        <fullName evidence="2">UDENN domain-containing protein</fullName>
    </recommendedName>
</protein>
<dbReference type="Gene3D" id="3.40.50.11500">
    <property type="match status" value="1"/>
</dbReference>
<dbReference type="InterPro" id="IPR043153">
    <property type="entry name" value="DENN_C"/>
</dbReference>
<dbReference type="CDD" id="cd00136">
    <property type="entry name" value="PDZ_canonical"/>
    <property type="match status" value="1"/>
</dbReference>
<keyword evidence="4" id="KW-1185">Reference proteome</keyword>
<dbReference type="Pfam" id="PF03455">
    <property type="entry name" value="dDENN"/>
    <property type="match status" value="1"/>
</dbReference>
<name>D8MAL2_BLAHO</name>
<dbReference type="PROSITE" id="PS50211">
    <property type="entry name" value="DENN"/>
    <property type="match status" value="1"/>
</dbReference>
<dbReference type="Proteomes" id="UP000008312">
    <property type="component" value="Unassembled WGS sequence"/>
</dbReference>
<dbReference type="GO" id="GO:0032483">
    <property type="term" value="P:regulation of Rab protein signal transduction"/>
    <property type="evidence" value="ECO:0007669"/>
    <property type="project" value="TreeGrafter"/>
</dbReference>
<feature type="compositionally biased region" description="Basic and acidic residues" evidence="1">
    <location>
        <begin position="299"/>
        <end position="308"/>
    </location>
</feature>
<dbReference type="EMBL" id="FN668690">
    <property type="protein sequence ID" value="CBK25101.2"/>
    <property type="molecule type" value="Genomic_DNA"/>
</dbReference>
<evidence type="ECO:0000313" key="4">
    <source>
        <dbReference type="Proteomes" id="UP000008312"/>
    </source>
</evidence>
<dbReference type="AlphaFoldDB" id="D8MAL2"/>
<gene>
    <name evidence="3" type="ORF">GSBLH_T00004735001</name>
</gene>
<dbReference type="OrthoDB" id="6019893at2759"/>
<feature type="region of interest" description="Disordered" evidence="1">
    <location>
        <begin position="283"/>
        <end position="344"/>
    </location>
</feature>
<dbReference type="InterPro" id="IPR037516">
    <property type="entry name" value="Tripartite_DENN"/>
</dbReference>
<organism evidence="3">
    <name type="scientific">Blastocystis hominis</name>
    <dbReference type="NCBI Taxonomy" id="12968"/>
    <lineage>
        <taxon>Eukaryota</taxon>
        <taxon>Sar</taxon>
        <taxon>Stramenopiles</taxon>
        <taxon>Bigyra</taxon>
        <taxon>Opalozoa</taxon>
        <taxon>Opalinata</taxon>
        <taxon>Blastocystidae</taxon>
        <taxon>Blastocystis</taxon>
    </lineage>
</organism>
<dbReference type="PANTHER" id="PTHR12296:SF21">
    <property type="entry name" value="DENN DOMAIN-CONTAINING PROTEIN 3"/>
    <property type="match status" value="1"/>
</dbReference>
<feature type="region of interest" description="Disordered" evidence="1">
    <location>
        <begin position="373"/>
        <end position="397"/>
    </location>
</feature>
<dbReference type="SUPFAM" id="SSF50156">
    <property type="entry name" value="PDZ domain-like"/>
    <property type="match status" value="1"/>
</dbReference>
<dbReference type="GeneID" id="24921741"/>
<dbReference type="SMART" id="SM00799">
    <property type="entry name" value="DENN"/>
    <property type="match status" value="1"/>
</dbReference>
<evidence type="ECO:0000256" key="1">
    <source>
        <dbReference type="SAM" id="MobiDB-lite"/>
    </source>
</evidence>
<dbReference type="InterPro" id="IPR001194">
    <property type="entry name" value="cDENN_dom"/>
</dbReference>
<dbReference type="Pfam" id="PF02141">
    <property type="entry name" value="DENN"/>
    <property type="match status" value="1"/>
</dbReference>